<dbReference type="EMBL" id="MK072388">
    <property type="protein sequence ID" value="AYV83402.1"/>
    <property type="molecule type" value="Genomic_DNA"/>
</dbReference>
<dbReference type="SUPFAM" id="SSF52540">
    <property type="entry name" value="P-loop containing nucleoside triphosphate hydrolases"/>
    <property type="match status" value="1"/>
</dbReference>
<dbReference type="InterPro" id="IPR027417">
    <property type="entry name" value="P-loop_NTPase"/>
</dbReference>
<dbReference type="Gene3D" id="3.40.50.300">
    <property type="entry name" value="P-loop containing nucleotide triphosphate hydrolases"/>
    <property type="match status" value="1"/>
</dbReference>
<protein>
    <submittedName>
        <fullName evidence="2">Dynamin family GTPase</fullName>
    </submittedName>
</protein>
<accession>A0A3G5A8L0</accession>
<organism evidence="2">
    <name type="scientific">Hyperionvirus sp</name>
    <dbReference type="NCBI Taxonomy" id="2487770"/>
    <lineage>
        <taxon>Viruses</taxon>
        <taxon>Varidnaviria</taxon>
        <taxon>Bamfordvirae</taxon>
        <taxon>Nucleocytoviricota</taxon>
        <taxon>Megaviricetes</taxon>
        <taxon>Imitervirales</taxon>
        <taxon>Mimiviridae</taxon>
        <taxon>Klosneuvirinae</taxon>
    </lineage>
</organism>
<evidence type="ECO:0000259" key="1">
    <source>
        <dbReference type="Pfam" id="PF00350"/>
    </source>
</evidence>
<dbReference type="Pfam" id="PF00350">
    <property type="entry name" value="Dynamin_N"/>
    <property type="match status" value="1"/>
</dbReference>
<feature type="domain" description="Dynamin N-terminal" evidence="1">
    <location>
        <begin position="9"/>
        <end position="165"/>
    </location>
</feature>
<reference evidence="2" key="1">
    <citation type="submission" date="2018-10" db="EMBL/GenBank/DDBJ databases">
        <title>Hidden diversity of soil giant viruses.</title>
        <authorList>
            <person name="Schulz F."/>
            <person name="Alteio L."/>
            <person name="Goudeau D."/>
            <person name="Ryan E.M."/>
            <person name="Malmstrom R.R."/>
            <person name="Blanchard J."/>
            <person name="Woyke T."/>
        </authorList>
    </citation>
    <scope>NUCLEOTIDE SEQUENCE</scope>
    <source>
        <strain evidence="2">HYV1</strain>
    </source>
</reference>
<gene>
    <name evidence="2" type="ORF">Hyperionvirus6_83</name>
</gene>
<name>A0A3G5A8L0_9VIRU</name>
<proteinExistence type="predicted"/>
<sequence>MDNKFTINIAIVGAVSVGKSTLLNALFVEHYSEMRIKRNTMRPQVYVEEIDTEANPVKIKESNRLSNEELISKTERGEKLSVNDIQELEYNVPKLYNFAKLQKGITLSIFDIPGLNDSRTKIVYFDYLTTNIHKFDIVIFLVDICSAFNTMDEINILDHLLSSMKKCSDIYKTENNLIVLVNKCDDMTLSNLQLQLDPELEKMFVQVQTTVQTKIKDIYPTLKCSILPISCESSFVYRIYKRYPSIEIDQKYANNIGQMQWGKVEWNKLSDNEKKIKLHNFMETDDHDIRMQLTGFNSLKCVIHELFSERGLYNYLINRPKYEFYMIMHDNDYVGDIDFVNLEDQLTRLAKCEIGMRSINSAFYGKYMNEQLPILEKYIEKLIYSFNVYIQKRYSKYIPKNDLAHTRYDGFRKNFLFIRQQFRNVWDQINCEPTYKKIVENINKFCLTKVKTENDLDYLLKLVDQLIKNGYSDWKKVLLEHFSNVCSLGGNKGISPHKLEMIRNRYDLNPDDILDISLKMLYQYYKKEISTIKLAISNKSDDIVYFLEISQLWERIILSHDNKYCGYIHIIRNTLRNFAHWLDSNETISLYKLYEEGSLPESRTDIEKLLIIDLKTLFPTQVFTYDELIATLSTKNIVTSKSVKDFLDLVNCDEILSQQM</sequence>
<dbReference type="InterPro" id="IPR045063">
    <property type="entry name" value="Dynamin_N"/>
</dbReference>
<evidence type="ECO:0000313" key="2">
    <source>
        <dbReference type="EMBL" id="AYV83402.1"/>
    </source>
</evidence>
<dbReference type="CDD" id="cd00882">
    <property type="entry name" value="Ras_like_GTPase"/>
    <property type="match status" value="1"/>
</dbReference>